<dbReference type="InterPro" id="IPR001623">
    <property type="entry name" value="DnaJ_domain"/>
</dbReference>
<dbReference type="OrthoDB" id="1734229at2759"/>
<keyword evidence="4" id="KW-0256">Endoplasmic reticulum</keyword>
<dbReference type="EMBL" id="PJQD01000035">
    <property type="protein sequence ID" value="POY73654.1"/>
    <property type="molecule type" value="Genomic_DNA"/>
</dbReference>
<evidence type="ECO:0000313" key="13">
    <source>
        <dbReference type="Proteomes" id="UP000237144"/>
    </source>
</evidence>
<dbReference type="GO" id="GO:0031207">
    <property type="term" value="C:Sec62/Sec63 complex"/>
    <property type="evidence" value="ECO:0007669"/>
    <property type="project" value="TreeGrafter"/>
</dbReference>
<evidence type="ECO:0000259" key="11">
    <source>
        <dbReference type="PROSITE" id="PS50076"/>
    </source>
</evidence>
<evidence type="ECO:0000256" key="1">
    <source>
        <dbReference type="ARBA" id="ARBA00004477"/>
    </source>
</evidence>
<proteinExistence type="predicted"/>
<feature type="compositionally biased region" description="Acidic residues" evidence="9">
    <location>
        <begin position="603"/>
        <end position="618"/>
    </location>
</feature>
<dbReference type="Gene3D" id="1.10.287.110">
    <property type="entry name" value="DnaJ domain"/>
    <property type="match status" value="1"/>
</dbReference>
<feature type="region of interest" description="Disordered" evidence="9">
    <location>
        <begin position="598"/>
        <end position="664"/>
    </location>
</feature>
<keyword evidence="6 10" id="KW-1133">Transmembrane helix</keyword>
<sequence length="664" mass="73001">MAGYTYDTSGQVYFFVLTGLLVFLLPFTYATLLGGAERAAARVRAPCTGWNRKSNEVKRAGGQKRLFSVKSVVLALGWLAFAVVVQRARGIQGEGPQFDPFAILGVSSSSTEKQIKKHYRKLSLKFHPDKVSYADDAAKEEADSHFVELTKAYKALTDEVSRRNYELYGHPDGKQEFSAGIALPAWIVEGKNSPLVIGAYALLLGVVLPVLVGRWWYGTRKLTKDGVLNSTAAKYFHALKEETTFPQLLDILASSDEFAVDPTLVKLRKSHSKTATDEYARLVSTVREGVDGQKGWEGYGTWSPAKKRARVFIAAYLLRLPISDVGLLKEKYQTAAIALPLCSGLASIALAHNWLSTYIAIVRLQQFLLQAVHPTSSQLLQLPHINPELVARAEQQKGAKTVKEFGALPANEVEKILEGMRESEKRDVYEVAKHWPIVQFVDAKFEVTGERIVTPGAVVSFTLKLRLAPPGQTNEAPAAVDALHEVENAEGAEKSVEELIGRSRADEGVVPTPLAHAPHFPKNRKPAWYIFVGDHKLNRVFVAPHRFTDIGEGTTRTVRMTFQAPPGPGLYTFQVYVMCDSFVGADAQKDMRMLVEAPKEGDDVSDLEDDISEPDEDSLAGQMALMKGQPVRRQDGPDDEGSEDESGTDSETESSSSDSDSDSD</sequence>
<reference evidence="12 13" key="1">
    <citation type="journal article" date="2018" name="Front. Microbiol.">
        <title>Prospects for Fungal Bioremediation of Acidic Radioactive Waste Sites: Characterization and Genome Sequence of Rhodotorula taiwanensis MD1149.</title>
        <authorList>
            <person name="Tkavc R."/>
            <person name="Matrosova V.Y."/>
            <person name="Grichenko O.E."/>
            <person name="Gostincar C."/>
            <person name="Volpe R.P."/>
            <person name="Klimenkova P."/>
            <person name="Gaidamakova E.K."/>
            <person name="Zhou C.E."/>
            <person name="Stewart B.J."/>
            <person name="Lyman M.G."/>
            <person name="Malfatti S.A."/>
            <person name="Rubinfeld B."/>
            <person name="Courtot M."/>
            <person name="Singh J."/>
            <person name="Dalgard C.L."/>
            <person name="Hamilton T."/>
            <person name="Frey K.G."/>
            <person name="Gunde-Cimerman N."/>
            <person name="Dugan L."/>
            <person name="Daly M.J."/>
        </authorList>
    </citation>
    <scope>NUCLEOTIDE SEQUENCE [LARGE SCALE GENOMIC DNA]</scope>
    <source>
        <strain evidence="12 13">MD1149</strain>
    </source>
</reference>
<dbReference type="PROSITE" id="PS50076">
    <property type="entry name" value="DNAJ_2"/>
    <property type="match status" value="1"/>
</dbReference>
<dbReference type="PANTHER" id="PTHR24075">
    <property type="entry name" value="SEC63 DOMAIN-CONTAINING"/>
    <property type="match status" value="1"/>
</dbReference>
<dbReference type="InterPro" id="IPR035892">
    <property type="entry name" value="C2_domain_sf"/>
</dbReference>
<keyword evidence="3 10" id="KW-0812">Transmembrane</keyword>
<accession>A0A2S5BA61</accession>
<evidence type="ECO:0000256" key="9">
    <source>
        <dbReference type="SAM" id="MobiDB-lite"/>
    </source>
</evidence>
<evidence type="ECO:0000256" key="2">
    <source>
        <dbReference type="ARBA" id="ARBA00022448"/>
    </source>
</evidence>
<evidence type="ECO:0000256" key="3">
    <source>
        <dbReference type="ARBA" id="ARBA00022692"/>
    </source>
</evidence>
<evidence type="ECO:0000256" key="6">
    <source>
        <dbReference type="ARBA" id="ARBA00022989"/>
    </source>
</evidence>
<evidence type="ECO:0000256" key="4">
    <source>
        <dbReference type="ARBA" id="ARBA00022824"/>
    </source>
</evidence>
<dbReference type="GO" id="GO:0003723">
    <property type="term" value="F:RNA binding"/>
    <property type="evidence" value="ECO:0007669"/>
    <property type="project" value="TreeGrafter"/>
</dbReference>
<feature type="compositionally biased region" description="Acidic residues" evidence="9">
    <location>
        <begin position="637"/>
        <end position="652"/>
    </location>
</feature>
<dbReference type="Gene3D" id="1.10.150.20">
    <property type="entry name" value="5' to 3' exonuclease, C-terminal subdomain"/>
    <property type="match status" value="1"/>
</dbReference>
<dbReference type="Gene3D" id="1.10.3380.10">
    <property type="entry name" value="Sec63 N-terminal domain-like domain"/>
    <property type="match status" value="1"/>
</dbReference>
<feature type="transmembrane region" description="Helical" evidence="10">
    <location>
        <begin position="195"/>
        <end position="217"/>
    </location>
</feature>
<dbReference type="GO" id="GO:0006614">
    <property type="term" value="P:SRP-dependent cotranslational protein targeting to membrane"/>
    <property type="evidence" value="ECO:0007669"/>
    <property type="project" value="TreeGrafter"/>
</dbReference>
<dbReference type="SUPFAM" id="SSF46565">
    <property type="entry name" value="Chaperone J-domain"/>
    <property type="match status" value="1"/>
</dbReference>
<evidence type="ECO:0000313" key="12">
    <source>
        <dbReference type="EMBL" id="POY73654.1"/>
    </source>
</evidence>
<dbReference type="FunFam" id="1.10.287.110:FF:000039">
    <property type="entry name" value="Protein translocation complex component (Npl1)"/>
    <property type="match status" value="1"/>
</dbReference>
<feature type="transmembrane region" description="Helical" evidence="10">
    <location>
        <begin position="12"/>
        <end position="34"/>
    </location>
</feature>
<comment type="caution">
    <text evidence="12">The sequence shown here is derived from an EMBL/GenBank/DDBJ whole genome shotgun (WGS) entry which is preliminary data.</text>
</comment>
<dbReference type="Proteomes" id="UP000237144">
    <property type="component" value="Unassembled WGS sequence"/>
</dbReference>
<keyword evidence="2" id="KW-0813">Transport</keyword>
<dbReference type="PANTHER" id="PTHR24075:SF0">
    <property type="entry name" value="TRANSLOCATION PROTEIN SEC63 HOMOLOG"/>
    <property type="match status" value="1"/>
</dbReference>
<dbReference type="GO" id="GO:0006620">
    <property type="term" value="P:post-translational protein targeting to endoplasmic reticulum membrane"/>
    <property type="evidence" value="ECO:0007669"/>
    <property type="project" value="TreeGrafter"/>
</dbReference>
<dbReference type="SUPFAM" id="SSF81296">
    <property type="entry name" value="E set domains"/>
    <property type="match status" value="1"/>
</dbReference>
<feature type="domain" description="J" evidence="11">
    <location>
        <begin position="99"/>
        <end position="169"/>
    </location>
</feature>
<keyword evidence="8" id="KW-0143">Chaperone</keyword>
<dbReference type="InterPro" id="IPR004179">
    <property type="entry name" value="Sec63-dom"/>
</dbReference>
<dbReference type="AlphaFoldDB" id="A0A2S5BA61"/>
<name>A0A2S5BA61_9BASI</name>
<dbReference type="CDD" id="cd06257">
    <property type="entry name" value="DnaJ"/>
    <property type="match status" value="1"/>
</dbReference>
<keyword evidence="13" id="KW-1185">Reference proteome</keyword>
<evidence type="ECO:0000256" key="8">
    <source>
        <dbReference type="ARBA" id="ARBA00023186"/>
    </source>
</evidence>
<evidence type="ECO:0000256" key="7">
    <source>
        <dbReference type="ARBA" id="ARBA00023136"/>
    </source>
</evidence>
<protein>
    <recommendedName>
        <fullName evidence="11">J domain-containing protein</fullName>
    </recommendedName>
</protein>
<dbReference type="SUPFAM" id="SSF158702">
    <property type="entry name" value="Sec63 N-terminal domain-like"/>
    <property type="match status" value="1"/>
</dbReference>
<keyword evidence="7 10" id="KW-0472">Membrane</keyword>
<evidence type="ECO:0000256" key="5">
    <source>
        <dbReference type="ARBA" id="ARBA00022927"/>
    </source>
</evidence>
<organism evidence="12 13">
    <name type="scientific">Rhodotorula taiwanensis</name>
    <dbReference type="NCBI Taxonomy" id="741276"/>
    <lineage>
        <taxon>Eukaryota</taxon>
        <taxon>Fungi</taxon>
        <taxon>Dikarya</taxon>
        <taxon>Basidiomycota</taxon>
        <taxon>Pucciniomycotina</taxon>
        <taxon>Microbotryomycetes</taxon>
        <taxon>Sporidiobolales</taxon>
        <taxon>Sporidiobolaceae</taxon>
        <taxon>Rhodotorula</taxon>
    </lineage>
</organism>
<evidence type="ECO:0000256" key="10">
    <source>
        <dbReference type="SAM" id="Phobius"/>
    </source>
</evidence>
<dbReference type="GO" id="GO:0008320">
    <property type="term" value="F:protein transmembrane transporter activity"/>
    <property type="evidence" value="ECO:0007669"/>
    <property type="project" value="TreeGrafter"/>
</dbReference>
<dbReference type="InterPro" id="IPR014756">
    <property type="entry name" value="Ig_E-set"/>
</dbReference>
<dbReference type="SMART" id="SM00973">
    <property type="entry name" value="Sec63"/>
    <property type="match status" value="1"/>
</dbReference>
<dbReference type="PRINTS" id="PR00625">
    <property type="entry name" value="JDOMAIN"/>
</dbReference>
<dbReference type="InterPro" id="IPR036869">
    <property type="entry name" value="J_dom_sf"/>
</dbReference>
<dbReference type="Gene3D" id="2.60.40.150">
    <property type="entry name" value="C2 domain"/>
    <property type="match status" value="1"/>
</dbReference>
<dbReference type="STRING" id="741276.A0A2S5BA61"/>
<dbReference type="Pfam" id="PF00226">
    <property type="entry name" value="DnaJ"/>
    <property type="match status" value="1"/>
</dbReference>
<gene>
    <name evidence="12" type="ORF">BMF94_3189</name>
</gene>
<feature type="transmembrane region" description="Helical" evidence="10">
    <location>
        <begin position="67"/>
        <end position="85"/>
    </location>
</feature>
<dbReference type="Pfam" id="PF02889">
    <property type="entry name" value="Sec63"/>
    <property type="match status" value="1"/>
</dbReference>
<comment type="subcellular location">
    <subcellularLocation>
        <location evidence="1">Endoplasmic reticulum membrane</location>
        <topology evidence="1">Multi-pass membrane protein</topology>
    </subcellularLocation>
</comment>
<dbReference type="SMART" id="SM00271">
    <property type="entry name" value="DnaJ"/>
    <property type="match status" value="1"/>
</dbReference>
<keyword evidence="5" id="KW-0653">Protein transport</keyword>